<dbReference type="PANTHER" id="PTHR44366:SF1">
    <property type="entry name" value="UDP-N-ACETYLGLUCOSAMINE--PEPTIDE N-ACETYLGLUCOSAMINYLTRANSFERASE 110 KDA SUBUNIT"/>
    <property type="match status" value="1"/>
</dbReference>
<dbReference type="SUPFAM" id="SSF53756">
    <property type="entry name" value="UDP-Glycosyltransferase/glycogen phosphorylase"/>
    <property type="match status" value="1"/>
</dbReference>
<dbReference type="GO" id="GO:0006493">
    <property type="term" value="P:protein O-linked glycosylation"/>
    <property type="evidence" value="ECO:0007669"/>
    <property type="project" value="InterPro"/>
</dbReference>
<evidence type="ECO:0000256" key="5">
    <source>
        <dbReference type="ARBA" id="ARBA00022679"/>
    </source>
</evidence>
<dbReference type="EMBL" id="CP018477">
    <property type="protein sequence ID" value="ASV76050.1"/>
    <property type="molecule type" value="Genomic_DNA"/>
</dbReference>
<keyword evidence="7 8" id="KW-0802">TPR repeat</keyword>
<evidence type="ECO:0000256" key="2">
    <source>
        <dbReference type="ARBA" id="ARBA00005386"/>
    </source>
</evidence>
<evidence type="ECO:0000256" key="1">
    <source>
        <dbReference type="ARBA" id="ARBA00004922"/>
    </source>
</evidence>
<accession>A0A286RJA8</accession>
<sequence>MVGGQKGTRLRAEWGCDEGAAGGPWPSADPEKLFEAALAAHRGDDLVTAERLYRQILEMDPRHPGAWHFLGVIALVKGDLQEACQAIESSLQFCPQKAVYWNNYGAVLKALGRWSEAAAAFSRAIDLRADYADAWSNLGLVHLERGEAADAERCLLRALELAPHHVDALRHLARLRQIQGNSRESLRLCELALVLAPRHAELLLQLGELYATLKRFGEAIRMLREAVNLRPTWGQARLALGQVLNDMEEYEKAREAFRRAAQLCPTRPLWRWRELSLCPAVFDSEEALWAYRAELERRLDEALAERPPCDWREIFRDGFLPSFHLYHHGVCDRGLREKFAALWGGAFPQERPRPPRGSKIRVGFLVTAGHHGGFLRGLGRVLAGLDRRRFEVVGLVSAGIGEACRKSVPAGDIPWIEFPHEIQQALSVIRQVQCHIIFHWQAGTDTVDYFLPFLPLAPVQCIGFGQHGTTGIKNIDYFISSQLFERGSEAQEDYTEKLVQFSGLTTWQPRPGVLADMGREHWGLPERGTVYFCPHRLNKFHPAFDRLLRGVLEADEEGYLVVLRGYRPATQARLQARWESTLGKDLCRRVIWLPSQSVGDYYRLLSAADVVLDSPAYSGSLTGFDALGLGIPVVTLPGRLMVQRYMGGFYRLLGLPDLIAATEEEYIRLAVRLGRERDFHQAMRKKILERAEVLFEQDGVIREYEDLFTQLAEYSR</sequence>
<reference evidence="10 11" key="1">
    <citation type="journal article" name="Front. Microbiol.">
        <title>Sugar Metabolism of the First Thermophilic Planctomycete Thermogutta terrifontis: Comparative Genomic and Transcriptomic Approaches.</title>
        <authorList>
            <person name="Elcheninov A.G."/>
            <person name="Menzel P."/>
            <person name="Gudbergsdottir S.R."/>
            <person name="Slesarev A.I."/>
            <person name="Kadnikov V.V."/>
            <person name="Krogh A."/>
            <person name="Bonch-Osmolovskaya E.A."/>
            <person name="Peng X."/>
            <person name="Kublanov I.V."/>
        </authorList>
    </citation>
    <scope>NUCLEOTIDE SEQUENCE [LARGE SCALE GENOMIC DNA]</scope>
    <source>
        <strain evidence="10 11">R1</strain>
    </source>
</reference>
<dbReference type="Gene3D" id="3.40.50.2000">
    <property type="entry name" value="Glycogen Phosphorylase B"/>
    <property type="match status" value="1"/>
</dbReference>
<evidence type="ECO:0000313" key="10">
    <source>
        <dbReference type="EMBL" id="ASV76050.1"/>
    </source>
</evidence>
<dbReference type="SUPFAM" id="SSF48452">
    <property type="entry name" value="TPR-like"/>
    <property type="match status" value="1"/>
</dbReference>
<dbReference type="EC" id="2.4.1.255" evidence="3"/>
<dbReference type="PANTHER" id="PTHR44366">
    <property type="entry name" value="UDP-N-ACETYLGLUCOSAMINE--PEPTIDE N-ACETYLGLUCOSAMINYLTRANSFERASE 110 KDA SUBUNIT"/>
    <property type="match status" value="1"/>
</dbReference>
<feature type="repeat" description="TPR" evidence="8">
    <location>
        <begin position="98"/>
        <end position="131"/>
    </location>
</feature>
<feature type="repeat" description="TPR" evidence="8">
    <location>
        <begin position="234"/>
        <end position="267"/>
    </location>
</feature>
<evidence type="ECO:0000256" key="6">
    <source>
        <dbReference type="ARBA" id="ARBA00022737"/>
    </source>
</evidence>
<dbReference type="Pfam" id="PF13844">
    <property type="entry name" value="Glyco_transf_41"/>
    <property type="match status" value="1"/>
</dbReference>
<comment type="similarity">
    <text evidence="2">Belongs to the glycosyltransferase 41 family. O-GlcNAc transferase subfamily.</text>
</comment>
<dbReference type="RefSeq" id="WP_095415921.1">
    <property type="nucleotide sequence ID" value="NZ_CP018477.1"/>
</dbReference>
<evidence type="ECO:0000256" key="8">
    <source>
        <dbReference type="PROSITE-ProRule" id="PRU00339"/>
    </source>
</evidence>
<keyword evidence="6" id="KW-0677">Repeat</keyword>
<comment type="pathway">
    <text evidence="1">Protein modification; protein glycosylation.</text>
</comment>
<evidence type="ECO:0000256" key="7">
    <source>
        <dbReference type="ARBA" id="ARBA00022803"/>
    </source>
</evidence>
<evidence type="ECO:0000256" key="3">
    <source>
        <dbReference type="ARBA" id="ARBA00011970"/>
    </source>
</evidence>
<keyword evidence="4" id="KW-0328">Glycosyltransferase</keyword>
<dbReference type="InterPro" id="IPR037919">
    <property type="entry name" value="OGT"/>
</dbReference>
<dbReference type="KEGG" id="ttf:THTE_3448"/>
<name>A0A286RJA8_9BACT</name>
<dbReference type="InterPro" id="IPR019734">
    <property type="entry name" value="TPR_rpt"/>
</dbReference>
<feature type="repeat" description="TPR" evidence="8">
    <location>
        <begin position="132"/>
        <end position="165"/>
    </location>
</feature>
<dbReference type="Pfam" id="PF13414">
    <property type="entry name" value="TPR_11"/>
    <property type="match status" value="1"/>
</dbReference>
<evidence type="ECO:0000256" key="4">
    <source>
        <dbReference type="ARBA" id="ARBA00022676"/>
    </source>
</evidence>
<dbReference type="PROSITE" id="PS50005">
    <property type="entry name" value="TPR"/>
    <property type="match status" value="4"/>
</dbReference>
<dbReference type="Gene3D" id="1.25.40.10">
    <property type="entry name" value="Tetratricopeptide repeat domain"/>
    <property type="match status" value="1"/>
</dbReference>
<dbReference type="OrthoDB" id="9790037at2"/>
<dbReference type="Proteomes" id="UP000215086">
    <property type="component" value="Chromosome"/>
</dbReference>
<dbReference type="AlphaFoldDB" id="A0A286RJA8"/>
<dbReference type="GO" id="GO:0097363">
    <property type="term" value="F:protein O-acetylglucosaminyltransferase activity"/>
    <property type="evidence" value="ECO:0007669"/>
    <property type="project" value="UniProtKB-EC"/>
</dbReference>
<feature type="repeat" description="TPR" evidence="8">
    <location>
        <begin position="200"/>
        <end position="233"/>
    </location>
</feature>
<evidence type="ECO:0000259" key="9">
    <source>
        <dbReference type="Pfam" id="PF13844"/>
    </source>
</evidence>
<organism evidence="10 11">
    <name type="scientific">Thermogutta terrifontis</name>
    <dbReference type="NCBI Taxonomy" id="1331910"/>
    <lineage>
        <taxon>Bacteria</taxon>
        <taxon>Pseudomonadati</taxon>
        <taxon>Planctomycetota</taxon>
        <taxon>Planctomycetia</taxon>
        <taxon>Pirellulales</taxon>
        <taxon>Thermoguttaceae</taxon>
        <taxon>Thermogutta</taxon>
    </lineage>
</organism>
<keyword evidence="11" id="KW-1185">Reference proteome</keyword>
<dbReference type="Pfam" id="PF13432">
    <property type="entry name" value="TPR_16"/>
    <property type="match status" value="2"/>
</dbReference>
<keyword evidence="5" id="KW-0808">Transferase</keyword>
<proteinExistence type="inferred from homology"/>
<dbReference type="SMART" id="SM00028">
    <property type="entry name" value="TPR"/>
    <property type="match status" value="7"/>
</dbReference>
<evidence type="ECO:0000313" key="11">
    <source>
        <dbReference type="Proteomes" id="UP000215086"/>
    </source>
</evidence>
<gene>
    <name evidence="10" type="ORF">THTE_3448</name>
</gene>
<dbReference type="InterPro" id="IPR011990">
    <property type="entry name" value="TPR-like_helical_dom_sf"/>
</dbReference>
<feature type="domain" description="O-GlcNAc transferase C-terminal" evidence="9">
    <location>
        <begin position="518"/>
        <end position="690"/>
    </location>
</feature>
<protein>
    <recommendedName>
        <fullName evidence="3">protein O-GlcNAc transferase</fullName>
        <ecNumber evidence="3">2.4.1.255</ecNumber>
    </recommendedName>
</protein>
<dbReference type="PROSITE" id="PS50293">
    <property type="entry name" value="TPR_REGION"/>
    <property type="match status" value="1"/>
</dbReference>
<dbReference type="Gene3D" id="3.40.50.11380">
    <property type="match status" value="1"/>
</dbReference>
<dbReference type="InterPro" id="IPR029489">
    <property type="entry name" value="OGT/SEC/SPY_C"/>
</dbReference>